<organism evidence="1 2">
    <name type="scientific">Virgibacillus dokdonensis</name>
    <dbReference type="NCBI Taxonomy" id="302167"/>
    <lineage>
        <taxon>Bacteria</taxon>
        <taxon>Bacillati</taxon>
        <taxon>Bacillota</taxon>
        <taxon>Bacilli</taxon>
        <taxon>Bacillales</taxon>
        <taxon>Bacillaceae</taxon>
        <taxon>Virgibacillus</taxon>
    </lineage>
</organism>
<dbReference type="AlphaFoldDB" id="A0A3E0WLE5"/>
<reference evidence="1 2" key="1">
    <citation type="submission" date="2017-05" db="EMBL/GenBank/DDBJ databases">
        <title>Virgibacillus sp. AK90 isolated from a saltern of Kakinada, India.</title>
        <authorList>
            <person name="Gupta V."/>
            <person name="Sidhu C."/>
            <person name="Korpole S."/>
            <person name="Pinnaka A.K."/>
        </authorList>
    </citation>
    <scope>NUCLEOTIDE SEQUENCE [LARGE SCALE GENOMIC DNA]</scope>
    <source>
        <strain evidence="1 2">AK90</strain>
    </source>
</reference>
<accession>A0A3E0WLE5</accession>
<comment type="caution">
    <text evidence="1">The sequence shown here is derived from an EMBL/GenBank/DDBJ whole genome shotgun (WGS) entry which is preliminary data.</text>
</comment>
<name>A0A3E0WLE5_9BACI</name>
<evidence type="ECO:0000313" key="1">
    <source>
        <dbReference type="EMBL" id="RFA32755.1"/>
    </source>
</evidence>
<proteinExistence type="predicted"/>
<protein>
    <submittedName>
        <fullName evidence="1">Uncharacterized protein</fullName>
    </submittedName>
</protein>
<dbReference type="Proteomes" id="UP000256488">
    <property type="component" value="Unassembled WGS sequence"/>
</dbReference>
<gene>
    <name evidence="1" type="ORF">CAI16_16980</name>
</gene>
<dbReference type="EMBL" id="NFZX01000053">
    <property type="protein sequence ID" value="RFA32755.1"/>
    <property type="molecule type" value="Genomic_DNA"/>
</dbReference>
<sequence>MTVQRTLTCSVTACTPLFCQISQGKHTFFLSISPLHLLCVPFGSKDFDLLCSLIQVHLAFYEVRVPKGGDLPPTSFRFWVAPDTLALG</sequence>
<evidence type="ECO:0000313" key="2">
    <source>
        <dbReference type="Proteomes" id="UP000256488"/>
    </source>
</evidence>